<evidence type="ECO:0008006" key="3">
    <source>
        <dbReference type="Google" id="ProtNLM"/>
    </source>
</evidence>
<dbReference type="Proteomes" id="UP000721844">
    <property type="component" value="Unassembled WGS sequence"/>
</dbReference>
<proteinExistence type="predicted"/>
<dbReference type="EMBL" id="JAESVA010000002">
    <property type="protein sequence ID" value="MCB8880230.1"/>
    <property type="molecule type" value="Genomic_DNA"/>
</dbReference>
<dbReference type="RefSeq" id="WP_227306834.1">
    <property type="nucleotide sequence ID" value="NZ_JAESVA010000002.1"/>
</dbReference>
<comment type="caution">
    <text evidence="1">The sequence shown here is derived from an EMBL/GenBank/DDBJ whole genome shotgun (WGS) entry which is preliminary data.</text>
</comment>
<evidence type="ECO:0000313" key="2">
    <source>
        <dbReference type="Proteomes" id="UP000721844"/>
    </source>
</evidence>
<organism evidence="1 2">
    <name type="scientific">Acidisoma cellulosilyticum</name>
    <dbReference type="NCBI Taxonomy" id="2802395"/>
    <lineage>
        <taxon>Bacteria</taxon>
        <taxon>Pseudomonadati</taxon>
        <taxon>Pseudomonadota</taxon>
        <taxon>Alphaproteobacteria</taxon>
        <taxon>Acetobacterales</taxon>
        <taxon>Acidocellaceae</taxon>
        <taxon>Acidisoma</taxon>
    </lineage>
</organism>
<protein>
    <recommendedName>
        <fullName evidence="3">DUF945 domain-containing protein</fullName>
    </recommendedName>
</protein>
<gene>
    <name evidence="1" type="ORF">ACELLULO517_08305</name>
</gene>
<evidence type="ECO:0000313" key="1">
    <source>
        <dbReference type="EMBL" id="MCB8880230.1"/>
    </source>
</evidence>
<reference evidence="1 2" key="1">
    <citation type="journal article" date="2021" name="Microorganisms">
        <title>Acidisoma silvae sp. nov. and Acidisomacellulosilytica sp. nov., Two Acidophilic Bacteria Isolated from Decaying Wood, Hydrolyzing Cellulose and Producing Poly-3-hydroxybutyrate.</title>
        <authorList>
            <person name="Mieszkin S."/>
            <person name="Pouder E."/>
            <person name="Uroz S."/>
            <person name="Simon-Colin C."/>
            <person name="Alain K."/>
        </authorList>
    </citation>
    <scope>NUCLEOTIDE SEQUENCE [LARGE SCALE GENOMIC DNA]</scope>
    <source>
        <strain evidence="1 2">HW T5.17</strain>
    </source>
</reference>
<sequence length="607" mass="62678">MPFKKARIAIPSFIVLVAVAAGGAQLWAEHQARVRVNETFAALPAGTTGHYDDLHYNLFTQTLRMSGLSVARAGQPQLAVQKVVLHHVSGNGTVETPYRTSTVTLVGIDVWRGAHHIKIGDASAKNVSILAPGIPAPAGTPRWLIAPENGTPVAVGSLLANTISDDQGMSVVALSLTDYQTGQLRQISLNHYTDSHGNTIENAAATAVDLDGLDRVFNPARYTPDAESWTAPRPLLGHLEIANLTTKGRQRDSHFDHLTLDTLTGRPFAAAPMPETVKTPAFARDAAAAIGIGNATVVNLTLQDSGTASTAIINHVALTGYSDGAVGRFAIGHVTVQEKGKTTASLGHFEFSGLNATALLHAPADASLSDLVATAQNGGLKLSSLAIAGLSAPLPNGGTVTLKDLKDSVTYGTPVQTDMSLNGLSIPAVATPDLEKLLQPLGIDPLVLSFSERGSYDEASGDTHLDASKLSAAGLGSISLSGQFTNLPRSLPANDDFAAALGQTGIGAFRISFSNESLVQRITAMMAKQAGKTPAEITDGARAAAAFFAAALVPGQADAGVQIANFLSDPKTLTLTAAPAAPVAVGSFTGADLHAAQAALNLHLSAN</sequence>
<dbReference type="AlphaFoldDB" id="A0A964E319"/>
<keyword evidence="2" id="KW-1185">Reference proteome</keyword>
<name>A0A964E319_9PROT</name>
<accession>A0A964E319</accession>